<dbReference type="AlphaFoldDB" id="A0A0B0HB02"/>
<dbReference type="RefSeq" id="WP_230209662.1">
    <property type="nucleotide sequence ID" value="NZ_JRAA01000001.1"/>
</dbReference>
<dbReference type="Proteomes" id="UP000030856">
    <property type="component" value="Unassembled WGS sequence"/>
</dbReference>
<dbReference type="GeneID" id="86991379"/>
<name>A0A0B0HB02_SOVGS</name>
<proteinExistence type="predicted"/>
<dbReference type="eggNOG" id="ENOG5032VAZ">
    <property type="taxonomic scope" value="Bacteria"/>
</dbReference>
<dbReference type="EMBL" id="JRAA01000001">
    <property type="protein sequence ID" value="KHF25832.1"/>
    <property type="molecule type" value="Genomic_DNA"/>
</dbReference>
<dbReference type="Gene3D" id="3.40.50.2300">
    <property type="match status" value="1"/>
</dbReference>
<sequence>MKQLLAIIEMGGYPNFIPLYRSLGFEVHVENSVRKARSWLKKTTPDVIVAEYNFQSQFRDRTSNLETLMAVLEKYGSSKVIAFYDTQTEHKLALLQERFPLHDAIPFPVSEEKLTDALERI</sequence>
<comment type="caution">
    <text evidence="1">The sequence shown here is derived from an EMBL/GenBank/DDBJ whole genome shotgun (WGS) entry which is preliminary data.</text>
</comment>
<reference evidence="1 2" key="1">
    <citation type="journal article" date="2014" name="BMC Genomics">
        <title>The genome of the intracellular bacterium of the coastal bivalve, Solemya velum: a blueprint for thriving in and out of symbiosis.</title>
        <authorList>
            <person name="Dmytrenko O."/>
            <person name="Russell S.L."/>
            <person name="Loo W.T."/>
            <person name="Fontanez K.M."/>
            <person name="Liao L."/>
            <person name="Roeselers G."/>
            <person name="Sharma R."/>
            <person name="Stewart F.J."/>
            <person name="Newton I.L."/>
            <person name="Woyke T."/>
            <person name="Wu D."/>
            <person name="Lang J.M."/>
            <person name="Eisen J.A."/>
            <person name="Cavanaugh C.M."/>
        </authorList>
    </citation>
    <scope>NUCLEOTIDE SEQUENCE [LARGE SCALE GENOMIC DNA]</scope>
    <source>
        <strain evidence="1 2">WH</strain>
    </source>
</reference>
<evidence type="ECO:0000313" key="1">
    <source>
        <dbReference type="EMBL" id="KHF25832.1"/>
    </source>
</evidence>
<organism evidence="1 2">
    <name type="scientific">Solemya velum gill symbiont</name>
    <dbReference type="NCBI Taxonomy" id="2340"/>
    <lineage>
        <taxon>Bacteria</taxon>
        <taxon>Pseudomonadati</taxon>
        <taxon>Pseudomonadota</taxon>
        <taxon>Gammaproteobacteria</taxon>
        <taxon>sulfur-oxidizing symbionts</taxon>
    </lineage>
</organism>
<evidence type="ECO:0000313" key="2">
    <source>
        <dbReference type="Proteomes" id="UP000030856"/>
    </source>
</evidence>
<protein>
    <recommendedName>
        <fullName evidence="3">Response regulatory domain-containing protein</fullName>
    </recommendedName>
</protein>
<evidence type="ECO:0008006" key="3">
    <source>
        <dbReference type="Google" id="ProtNLM"/>
    </source>
</evidence>
<dbReference type="STRING" id="2340.JV46_19700"/>
<keyword evidence="2" id="KW-1185">Reference proteome</keyword>
<gene>
    <name evidence="1" type="ORF">JV46_19700</name>
</gene>
<accession>A0A0B0HB02</accession>